<evidence type="ECO:0000256" key="1">
    <source>
        <dbReference type="SAM" id="MobiDB-lite"/>
    </source>
</evidence>
<dbReference type="PANTHER" id="PTHR11161:SF0">
    <property type="entry name" value="O-ACYLTRANSFERASE LIKE PROTEIN"/>
    <property type="match status" value="1"/>
</dbReference>
<feature type="transmembrane region" description="Helical" evidence="2">
    <location>
        <begin position="573"/>
        <end position="593"/>
    </location>
</feature>
<feature type="region of interest" description="Disordered" evidence="1">
    <location>
        <begin position="717"/>
        <end position="781"/>
    </location>
</feature>
<dbReference type="Pfam" id="PF01757">
    <property type="entry name" value="Acyl_transf_3"/>
    <property type="match status" value="1"/>
</dbReference>
<reference evidence="5 6" key="1">
    <citation type="journal article" date="2023" name="Arcadia Sci">
        <title>De novo assembly of a long-read Amblyomma americanum tick genome.</title>
        <authorList>
            <person name="Chou S."/>
            <person name="Poskanzer K.E."/>
            <person name="Rollins M."/>
            <person name="Thuy-Boun P.S."/>
        </authorList>
    </citation>
    <scope>NUCLEOTIDE SEQUENCE [LARGE SCALE GENOMIC DNA]</scope>
    <source>
        <strain evidence="5">F_SG_1</strain>
        <tissue evidence="5">Salivary glands</tissue>
    </source>
</reference>
<feature type="transmembrane region" description="Helical" evidence="2">
    <location>
        <begin position="613"/>
        <end position="634"/>
    </location>
</feature>
<keyword evidence="6" id="KW-1185">Reference proteome</keyword>
<name>A0AAQ4D9N6_AMBAM</name>
<evidence type="ECO:0000313" key="5">
    <source>
        <dbReference type="EMBL" id="KAK8759176.1"/>
    </source>
</evidence>
<protein>
    <recommendedName>
        <fullName evidence="4">Nose resistant-to-fluoxetine protein N-terminal domain-containing protein</fullName>
    </recommendedName>
</protein>
<dbReference type="PANTHER" id="PTHR11161">
    <property type="entry name" value="O-ACYLTRANSFERASE"/>
    <property type="match status" value="1"/>
</dbReference>
<comment type="caution">
    <text evidence="5">The sequence shown here is derived from an EMBL/GenBank/DDBJ whole genome shotgun (WGS) entry which is preliminary data.</text>
</comment>
<keyword evidence="2" id="KW-0472">Membrane</keyword>
<feature type="signal peptide" evidence="3">
    <location>
        <begin position="1"/>
        <end position="33"/>
    </location>
</feature>
<feature type="transmembrane region" description="Helical" evidence="2">
    <location>
        <begin position="401"/>
        <end position="421"/>
    </location>
</feature>
<feature type="transmembrane region" description="Helical" evidence="2">
    <location>
        <begin position="250"/>
        <end position="272"/>
    </location>
</feature>
<dbReference type="InterPro" id="IPR052728">
    <property type="entry name" value="O2_lipid_transport_reg"/>
</dbReference>
<evidence type="ECO:0000313" key="6">
    <source>
        <dbReference type="Proteomes" id="UP001321473"/>
    </source>
</evidence>
<feature type="transmembrane region" description="Helical" evidence="2">
    <location>
        <begin position="465"/>
        <end position="484"/>
    </location>
</feature>
<feature type="transmembrane region" description="Helical" evidence="2">
    <location>
        <begin position="537"/>
        <end position="561"/>
    </location>
</feature>
<dbReference type="SMART" id="SM00703">
    <property type="entry name" value="NRF"/>
    <property type="match status" value="1"/>
</dbReference>
<dbReference type="Pfam" id="PF20146">
    <property type="entry name" value="NRF"/>
    <property type="match status" value="1"/>
</dbReference>
<sequence>MACGQSLRVEPQRTKVFFILLASLLAGPNLCHCSPSEASVTTETAATTTATTVAAASAEPEVSYIDMLKDWIGKAIDDSSPAFTRKLLTAEVSTECSFGLLKLVRGVRNLEPWALRLFDASGKYPTGMFQATRADLGAFDECLETTVRDSDGEVSARGQYCSLLAFAKNNSDAENYILPAIEMTHPRLKKFKNHFYDSRFPTFRLGICTISYCNEQELQELINAVIPPVVDLRVTSCITNDFPRPTTGQIIIIAFLATLAFLVILGTGLDVYTEKKAPKCRHSVLVRLALCFSLLANTRSMLSISKDQSTDAHRFQFLHGLRFLSIVWIVIGHCYGTPSEIFSRFTNNVALGARWDIMVISAGFISVDTFFFLSAFLLTCVVSKQKSSGIVVFLFAVIRRLIRTAVPLFFMLMCMYLIPLITSGPQAPDYVRKLSDEVDNHWWQLLAQVRNYFYDDSAVPLLPHLWYLSIDFQFFLVALPILLVCKKRPRLAIWLFSLLCLLGCVLSAWQVASNNITPFMVVMVESFKVFFNTTYGYYFYPFYHTMCYFIGCITFLSLGWFQRQKISVAFQAAGWCVAIASGLCCIFVKMVWYQDGEPIAHFANVSAAFFDRILWSIFLVWVTLACATGRGGFIGKFLAWDAFVPLSRLTFGVYLIHLPFLQLFLHISRERIFFFHFILISLVFIVLVWSFVLSYILFIFCEAPTAKLDKLAFERRGNSKPRPPADSSPNVPANGFSPEKPAGITCVTDNVGEVEAQTRPNEASSRIGIFRGNGHSGSYQL</sequence>
<dbReference type="EMBL" id="JARKHS020033366">
    <property type="protein sequence ID" value="KAK8759176.1"/>
    <property type="molecule type" value="Genomic_DNA"/>
</dbReference>
<gene>
    <name evidence="5" type="ORF">V5799_003191</name>
</gene>
<feature type="transmembrane region" description="Helical" evidence="2">
    <location>
        <begin position="357"/>
        <end position="381"/>
    </location>
</feature>
<dbReference type="AlphaFoldDB" id="A0AAQ4D9N6"/>
<evidence type="ECO:0000259" key="4">
    <source>
        <dbReference type="SMART" id="SM00703"/>
    </source>
</evidence>
<feature type="chain" id="PRO_5042917277" description="Nose resistant-to-fluoxetine protein N-terminal domain-containing protein" evidence="3">
    <location>
        <begin position="34"/>
        <end position="781"/>
    </location>
</feature>
<feature type="domain" description="Nose resistant-to-fluoxetine protein N-terminal" evidence="4">
    <location>
        <begin position="93"/>
        <end position="239"/>
    </location>
</feature>
<keyword evidence="2" id="KW-0812">Transmembrane</keyword>
<feature type="transmembrane region" description="Helical" evidence="2">
    <location>
        <begin position="491"/>
        <end position="512"/>
    </location>
</feature>
<evidence type="ECO:0000256" key="3">
    <source>
        <dbReference type="SAM" id="SignalP"/>
    </source>
</evidence>
<keyword evidence="2" id="KW-1133">Transmembrane helix</keyword>
<dbReference type="GO" id="GO:0016747">
    <property type="term" value="F:acyltransferase activity, transferring groups other than amino-acyl groups"/>
    <property type="evidence" value="ECO:0007669"/>
    <property type="project" value="InterPro"/>
</dbReference>
<dbReference type="InterPro" id="IPR006621">
    <property type="entry name" value="Nose-resist-to-fluoxetine_N"/>
</dbReference>
<evidence type="ECO:0000256" key="2">
    <source>
        <dbReference type="SAM" id="Phobius"/>
    </source>
</evidence>
<feature type="transmembrane region" description="Helical" evidence="2">
    <location>
        <begin position="646"/>
        <end position="667"/>
    </location>
</feature>
<proteinExistence type="predicted"/>
<keyword evidence="3" id="KW-0732">Signal</keyword>
<dbReference type="InterPro" id="IPR002656">
    <property type="entry name" value="Acyl_transf_3_dom"/>
</dbReference>
<dbReference type="Proteomes" id="UP001321473">
    <property type="component" value="Unassembled WGS sequence"/>
</dbReference>
<organism evidence="5 6">
    <name type="scientific">Amblyomma americanum</name>
    <name type="common">Lone star tick</name>
    <dbReference type="NCBI Taxonomy" id="6943"/>
    <lineage>
        <taxon>Eukaryota</taxon>
        <taxon>Metazoa</taxon>
        <taxon>Ecdysozoa</taxon>
        <taxon>Arthropoda</taxon>
        <taxon>Chelicerata</taxon>
        <taxon>Arachnida</taxon>
        <taxon>Acari</taxon>
        <taxon>Parasitiformes</taxon>
        <taxon>Ixodida</taxon>
        <taxon>Ixodoidea</taxon>
        <taxon>Ixodidae</taxon>
        <taxon>Amblyomminae</taxon>
        <taxon>Amblyomma</taxon>
    </lineage>
</organism>
<accession>A0AAQ4D9N6</accession>
<feature type="transmembrane region" description="Helical" evidence="2">
    <location>
        <begin position="673"/>
        <end position="700"/>
    </location>
</feature>